<proteinExistence type="inferred from homology"/>
<name>A0ABV6PP82_9BURK</name>
<comment type="caution">
    <text evidence="9">The sequence shown here is derived from an EMBL/GenBank/DDBJ whole genome shotgun (WGS) entry which is preliminary data.</text>
</comment>
<comment type="function">
    <text evidence="7">Involved in lipopolysaccharide (LPS) biosynthesis. Catalyzes the transfer of 3-deoxy-D-manno-octulosonate (Kdo) residue(s) from CMP-Kdo to lipid IV(A), the tetraacyldisaccharide-1,4'-bisphosphate precursor of lipid A.</text>
</comment>
<comment type="pathway">
    <text evidence="1 7">Bacterial outer membrane biogenesis; LPS core biosynthesis.</text>
</comment>
<dbReference type="InterPro" id="IPR038107">
    <property type="entry name" value="Glycos_transf_N_sf"/>
</dbReference>
<evidence type="ECO:0000313" key="9">
    <source>
        <dbReference type="EMBL" id="MFC0591663.1"/>
    </source>
</evidence>
<comment type="subcellular location">
    <subcellularLocation>
        <location evidence="7">Cell membrane</location>
    </subcellularLocation>
</comment>
<evidence type="ECO:0000313" key="10">
    <source>
        <dbReference type="Proteomes" id="UP001589834"/>
    </source>
</evidence>
<dbReference type="InterPro" id="IPR039901">
    <property type="entry name" value="Kdotransferase"/>
</dbReference>
<dbReference type="Gene3D" id="3.40.50.11720">
    <property type="entry name" value="3-Deoxy-D-manno-octulosonic-acid transferase, N-terminal domain"/>
    <property type="match status" value="1"/>
</dbReference>
<dbReference type="Pfam" id="PF04413">
    <property type="entry name" value="Glycos_transf_N"/>
    <property type="match status" value="1"/>
</dbReference>
<evidence type="ECO:0000256" key="6">
    <source>
        <dbReference type="ARBA" id="ARBA00049183"/>
    </source>
</evidence>
<protein>
    <recommendedName>
        <fullName evidence="3 7">3-deoxy-D-manno-octulosonic acid transferase</fullName>
        <shortName evidence="7">Kdo transferase</shortName>
        <ecNumber evidence="2 7">2.4.99.12</ecNumber>
    </recommendedName>
    <alternativeName>
        <fullName evidence="5 7">Lipid IV(A) 3-deoxy-D-manno-octulosonic acid transferase</fullName>
    </alternativeName>
</protein>
<evidence type="ECO:0000256" key="3">
    <source>
        <dbReference type="ARBA" id="ARBA00019077"/>
    </source>
</evidence>
<dbReference type="GO" id="GO:0016740">
    <property type="term" value="F:transferase activity"/>
    <property type="evidence" value="ECO:0007669"/>
    <property type="project" value="UniProtKB-KW"/>
</dbReference>
<evidence type="ECO:0000256" key="1">
    <source>
        <dbReference type="ARBA" id="ARBA00004713"/>
    </source>
</evidence>
<feature type="domain" description="3-deoxy-D-manno-octulosonic-acid transferase N-terminal" evidence="8">
    <location>
        <begin position="37"/>
        <end position="219"/>
    </location>
</feature>
<reference evidence="9 10" key="1">
    <citation type="submission" date="2024-09" db="EMBL/GenBank/DDBJ databases">
        <authorList>
            <person name="Sun Q."/>
            <person name="Mori K."/>
        </authorList>
    </citation>
    <scope>NUCLEOTIDE SEQUENCE [LARGE SCALE GENOMIC DNA]</scope>
    <source>
        <strain evidence="9 10">NCAIM B.02336</strain>
    </source>
</reference>
<keyword evidence="7" id="KW-0472">Membrane</keyword>
<sequence>MAPLIPVLYDLATWAAQPLLRRKLRRRGGAEPGYLQAVDERFGRYGAAPARPQPTAGAPLVWIHAVSLGETRAAAIVLPQLRAQWPGMRLLLTHGTATGRAEGARLLAPGDVQLWQPWDTRAATRRFVQAYRPDIGVLMETEVWPNLVRACTDVGMPLVLANARLSAKSLRGAQRTAGLLPAAYRALTAVYAQTEPDAARFRTLGVPTVEVLGNLKFDAQPAAPLLALGRRWRDAAPSRPVLMLASSREGEELAFFKQIRAAAPAESAQAAINSIVNWPQWLVVPRHPQRFDAVADLAAQQGLSVSRRSQWGTGAPQAADLWLGDSLGEMAAYYALADVALLGGSFEPLGGQNLIEAAACGCPVVMGPHTFNFSQAAEQALAAGAALRVADLAQGLQAAQALAGDAPRRQAMADAGRAFARQHQGAAARTAAALQLLWQGAR</sequence>
<dbReference type="EMBL" id="JBHLTN010000007">
    <property type="protein sequence ID" value="MFC0591663.1"/>
    <property type="molecule type" value="Genomic_DNA"/>
</dbReference>
<keyword evidence="7" id="KW-0448">Lipopolysaccharide biosynthesis</keyword>
<keyword evidence="7" id="KW-1003">Cell membrane</keyword>
<evidence type="ECO:0000259" key="8">
    <source>
        <dbReference type="Pfam" id="PF04413"/>
    </source>
</evidence>
<dbReference type="SUPFAM" id="SSF53756">
    <property type="entry name" value="UDP-Glycosyltransferase/glycogen phosphorylase"/>
    <property type="match status" value="1"/>
</dbReference>
<evidence type="ECO:0000256" key="2">
    <source>
        <dbReference type="ARBA" id="ARBA00012621"/>
    </source>
</evidence>
<evidence type="ECO:0000256" key="5">
    <source>
        <dbReference type="ARBA" id="ARBA00031445"/>
    </source>
</evidence>
<gene>
    <name evidence="9" type="ORF">ACFFGG_03745</name>
</gene>
<dbReference type="Proteomes" id="UP001589834">
    <property type="component" value="Unassembled WGS sequence"/>
</dbReference>
<keyword evidence="10" id="KW-1185">Reference proteome</keyword>
<accession>A0ABV6PP82</accession>
<comment type="similarity">
    <text evidence="7">Belongs to the glycosyltransferase group 1 family.</text>
</comment>
<keyword evidence="4 7" id="KW-0808">Transferase</keyword>
<dbReference type="Gene3D" id="3.40.50.2000">
    <property type="entry name" value="Glycogen Phosphorylase B"/>
    <property type="match status" value="1"/>
</dbReference>
<evidence type="ECO:0000256" key="7">
    <source>
        <dbReference type="RuleBase" id="RU365103"/>
    </source>
</evidence>
<evidence type="ECO:0000256" key="4">
    <source>
        <dbReference type="ARBA" id="ARBA00022679"/>
    </source>
</evidence>
<dbReference type="InterPro" id="IPR007507">
    <property type="entry name" value="Glycos_transf_N"/>
</dbReference>
<dbReference type="RefSeq" id="WP_377479989.1">
    <property type="nucleotide sequence ID" value="NZ_JBHLTN010000007.1"/>
</dbReference>
<comment type="catalytic activity">
    <reaction evidence="6 7">
        <text>lipid IVA (E. coli) + CMP-3-deoxy-beta-D-manno-octulosonate = alpha-Kdo-(2-&gt;6)-lipid IVA (E. coli) + CMP + H(+)</text>
        <dbReference type="Rhea" id="RHEA:28066"/>
        <dbReference type="ChEBI" id="CHEBI:15378"/>
        <dbReference type="ChEBI" id="CHEBI:58603"/>
        <dbReference type="ChEBI" id="CHEBI:60364"/>
        <dbReference type="ChEBI" id="CHEBI:60377"/>
        <dbReference type="ChEBI" id="CHEBI:85987"/>
        <dbReference type="EC" id="2.4.99.12"/>
    </reaction>
</comment>
<dbReference type="PANTHER" id="PTHR42755">
    <property type="entry name" value="3-DEOXY-MANNO-OCTULOSONATE CYTIDYLYLTRANSFERASE"/>
    <property type="match status" value="1"/>
</dbReference>
<dbReference type="PANTHER" id="PTHR42755:SF1">
    <property type="entry name" value="3-DEOXY-D-MANNO-OCTULOSONIC ACID TRANSFERASE, MITOCHONDRIAL-RELATED"/>
    <property type="match status" value="1"/>
</dbReference>
<dbReference type="EC" id="2.4.99.12" evidence="2 7"/>
<organism evidence="9 10">
    <name type="scientific">Ottowia pentelensis</name>
    <dbReference type="NCBI Taxonomy" id="511108"/>
    <lineage>
        <taxon>Bacteria</taxon>
        <taxon>Pseudomonadati</taxon>
        <taxon>Pseudomonadota</taxon>
        <taxon>Betaproteobacteria</taxon>
        <taxon>Burkholderiales</taxon>
        <taxon>Comamonadaceae</taxon>
        <taxon>Ottowia</taxon>
    </lineage>
</organism>